<dbReference type="STRING" id="589385.SAMN05421504_103753"/>
<evidence type="ECO:0000313" key="2">
    <source>
        <dbReference type="EMBL" id="SDX76409.1"/>
    </source>
</evidence>
<dbReference type="RefSeq" id="WP_091289838.1">
    <property type="nucleotide sequence ID" value="NZ_FNON01000003.1"/>
</dbReference>
<protein>
    <submittedName>
        <fullName evidence="2">Uncharacterized protein</fullName>
    </submittedName>
</protein>
<feature type="chain" id="PRO_5039003122" evidence="1">
    <location>
        <begin position="24"/>
        <end position="72"/>
    </location>
</feature>
<name>A0A1H3EER3_9PSEU</name>
<evidence type="ECO:0000313" key="3">
    <source>
        <dbReference type="Proteomes" id="UP000199515"/>
    </source>
</evidence>
<evidence type="ECO:0000256" key="1">
    <source>
        <dbReference type="SAM" id="SignalP"/>
    </source>
</evidence>
<dbReference type="EMBL" id="FNON01000003">
    <property type="protein sequence ID" value="SDX76409.1"/>
    <property type="molecule type" value="Genomic_DNA"/>
</dbReference>
<keyword evidence="3" id="KW-1185">Reference proteome</keyword>
<accession>A0A1H3EER3</accession>
<reference evidence="2 3" key="1">
    <citation type="submission" date="2016-10" db="EMBL/GenBank/DDBJ databases">
        <authorList>
            <person name="de Groot N.N."/>
        </authorList>
    </citation>
    <scope>NUCLEOTIDE SEQUENCE [LARGE SCALE GENOMIC DNA]</scope>
    <source>
        <strain evidence="2 3">CPCC 202699</strain>
    </source>
</reference>
<dbReference type="AlphaFoldDB" id="A0A1H3EER3"/>
<feature type="signal peptide" evidence="1">
    <location>
        <begin position="1"/>
        <end position="23"/>
    </location>
</feature>
<keyword evidence="1" id="KW-0732">Signal</keyword>
<gene>
    <name evidence="2" type="ORF">SAMN05421504_103753</name>
</gene>
<proteinExistence type="predicted"/>
<sequence>MIRRMLTVAALAAGLAFVGGASAQAEPRGCEHSNYCQLGSSLGVHGVVGDVADDLSSALCFALDDVLGWLHG</sequence>
<dbReference type="Proteomes" id="UP000199515">
    <property type="component" value="Unassembled WGS sequence"/>
</dbReference>
<organism evidence="2 3">
    <name type="scientific">Amycolatopsis xylanica</name>
    <dbReference type="NCBI Taxonomy" id="589385"/>
    <lineage>
        <taxon>Bacteria</taxon>
        <taxon>Bacillati</taxon>
        <taxon>Actinomycetota</taxon>
        <taxon>Actinomycetes</taxon>
        <taxon>Pseudonocardiales</taxon>
        <taxon>Pseudonocardiaceae</taxon>
        <taxon>Amycolatopsis</taxon>
    </lineage>
</organism>